<dbReference type="RefSeq" id="WP_273949953.1">
    <property type="nucleotide sequence ID" value="NZ_JAQSIP010000003.1"/>
</dbReference>
<name>A0ABT5MW58_9BURK</name>
<dbReference type="EMBL" id="JAQSIP010000003">
    <property type="protein sequence ID" value="MDD0838255.1"/>
    <property type="molecule type" value="Genomic_DNA"/>
</dbReference>
<evidence type="ECO:0000313" key="1">
    <source>
        <dbReference type="EMBL" id="MDD0838255.1"/>
    </source>
</evidence>
<reference evidence="1 2" key="1">
    <citation type="submission" date="2023-02" db="EMBL/GenBank/DDBJ databases">
        <title>Bacterial whole genomic sequence of Curvibacter sp. HBC61.</title>
        <authorList>
            <person name="Le V."/>
            <person name="Ko S.-R."/>
            <person name="Ahn C.-Y."/>
            <person name="Oh H.-M."/>
        </authorList>
    </citation>
    <scope>NUCLEOTIDE SEQUENCE [LARGE SCALE GENOMIC DNA]</scope>
    <source>
        <strain evidence="1 2">HBC61</strain>
    </source>
</reference>
<dbReference type="SUPFAM" id="SSF52540">
    <property type="entry name" value="P-loop containing nucleoside triphosphate hydrolases"/>
    <property type="match status" value="1"/>
</dbReference>
<comment type="caution">
    <text evidence="1">The sequence shown here is derived from an EMBL/GenBank/DDBJ whole genome shotgun (WGS) entry which is preliminary data.</text>
</comment>
<gene>
    <name evidence="1" type="ORF">PSQ40_06700</name>
</gene>
<proteinExistence type="predicted"/>
<protein>
    <submittedName>
        <fullName evidence="1">ATP-binding protein</fullName>
    </submittedName>
</protein>
<organism evidence="1 2">
    <name type="scientific">Curvibacter cyanobacteriorum</name>
    <dbReference type="NCBI Taxonomy" id="3026422"/>
    <lineage>
        <taxon>Bacteria</taxon>
        <taxon>Pseudomonadati</taxon>
        <taxon>Pseudomonadota</taxon>
        <taxon>Betaproteobacteria</taxon>
        <taxon>Burkholderiales</taxon>
        <taxon>Comamonadaceae</taxon>
        <taxon>Curvibacter</taxon>
    </lineage>
</organism>
<dbReference type="Proteomes" id="UP001528673">
    <property type="component" value="Unassembled WGS sequence"/>
</dbReference>
<evidence type="ECO:0000313" key="2">
    <source>
        <dbReference type="Proteomes" id="UP001528673"/>
    </source>
</evidence>
<keyword evidence="2" id="KW-1185">Reference proteome</keyword>
<dbReference type="Gene3D" id="3.40.50.300">
    <property type="entry name" value="P-loop containing nucleotide triphosphate hydrolases"/>
    <property type="match status" value="1"/>
</dbReference>
<accession>A0ABT5MW58</accession>
<dbReference type="GO" id="GO:0005524">
    <property type="term" value="F:ATP binding"/>
    <property type="evidence" value="ECO:0007669"/>
    <property type="project" value="UniProtKB-KW"/>
</dbReference>
<sequence length="839" mass="96796">MVAAHQQWLGLTSGLIRAYTYRQCIAPKSANGTIYVINNGNEMYIDIKSTFDLDKIVKKFEVAFRSYVADELIQAIPNATQLQSEIASIQTGFDNSTFILASRYKGKIGQIKANHDAIFKQVELSRNSYLTQTYPGDVPYVSTIVDIFVLFFEKCYSKHSLVRNFTSAEELLYSVNSYHRLRNDLSHPGSKQILVEDAALVSKFVKKISEAIDDKYFWFTSRADLITLIADFSSSINSEPKIIQNISELPLQHRKLFCREDELQRLHDYIVGKDGYRRVAGSVIVYGYGGIGKTALVIDFIFRLLKEIADASETLQFDCILFYSSKEEFLRRMETSGERYIQKVDRQIASFDHLITSLCRDLDIESIDSLDSKFNRGLIVVDNVETFCPTDKEKLFDFIKSTPRNIQFILTSRSEEQCEEKLHIEEYREKEKGKRFIREYLEFEEFSTQLSDTEADALLSASKGNTIILVQSLNSIINQVSTVDEIVASLAPVQTKEARIIADFMYKNTFDSAIRELEEKGYTPRNLIIIASLYKEPIDLYSISQLCGIDIGTAIEICNYITKCLIFIKVGEYFSLNDFASNFIFIKMLPERIELSKIKDRIANHKNRMNEKIKSLDDKICSNSRIRDMMDDWKPKNYIDKIIIAECFDGYKGFIAATKQKDKTLCNNLLREFNKNEMITNHPYVQYQKAQIVRQLYNSGLYEEDRDRLIKSIERAYEDSLESIEFGYPHVRNTRSHGAVQLFFGAFLLEDMKDASRSIRHLEEAAKILHSPTSKLYFDLRFYLASAYSEMFSKTRDRAYSASRNRTVKDVLSNEAAAIKNRFNIHRFKRTFGTKAYSA</sequence>
<dbReference type="InterPro" id="IPR027417">
    <property type="entry name" value="P-loop_NTPase"/>
</dbReference>
<keyword evidence="1" id="KW-0067">ATP-binding</keyword>
<keyword evidence="1" id="KW-0547">Nucleotide-binding</keyword>